<dbReference type="EMBL" id="CP104067">
    <property type="protein sequence ID" value="WAH41427.1"/>
    <property type="molecule type" value="Genomic_DNA"/>
</dbReference>
<dbReference type="Proteomes" id="UP001164761">
    <property type="component" value="Chromosome"/>
</dbReference>
<reference evidence="1" key="1">
    <citation type="submission" date="2022-08" db="EMBL/GenBank/DDBJ databases">
        <title>Alicyclobacillus fastidiosus DSM 17978, complete genome.</title>
        <authorList>
            <person name="Wang Q."/>
            <person name="Cai R."/>
            <person name="Wang Z."/>
        </authorList>
    </citation>
    <scope>NUCLEOTIDE SEQUENCE</scope>
    <source>
        <strain evidence="1">DSM 17978</strain>
    </source>
</reference>
<evidence type="ECO:0000313" key="2">
    <source>
        <dbReference type="Proteomes" id="UP001164761"/>
    </source>
</evidence>
<protein>
    <submittedName>
        <fullName evidence="1">Ketopantoate reductase family protein</fullName>
    </submittedName>
</protein>
<dbReference type="RefSeq" id="WP_268005338.1">
    <property type="nucleotide sequence ID" value="NZ_BSUT01000001.1"/>
</dbReference>
<name>A0ABY6ZF15_9BACL</name>
<sequence>MKYNDFPAVLPILANNQSSNIVLVGNNADAHGMQNFLEEKSLVKKNVVFGFQLSGGRKEENGRIICVRGVGKMVLGSLNGNIPFKPLLENAFEHTKYQLAYHDDIDAWLKSHIILIVPLNAASFIQNGNLKEVAKNNELLKQIISAMDEGFTVLEQLGYSVTPASLVNFIRKHRLGRYIVFKIYHNSPFVKLVDGSFGEIVALYDSFDKLKQKSTLLTANWDKLKKQSTSKFIGEK</sequence>
<keyword evidence="2" id="KW-1185">Reference proteome</keyword>
<proteinExistence type="predicted"/>
<organism evidence="1 2">
    <name type="scientific">Alicyclobacillus fastidiosus</name>
    <dbReference type="NCBI Taxonomy" id="392011"/>
    <lineage>
        <taxon>Bacteria</taxon>
        <taxon>Bacillati</taxon>
        <taxon>Bacillota</taxon>
        <taxon>Bacilli</taxon>
        <taxon>Bacillales</taxon>
        <taxon>Alicyclobacillaceae</taxon>
        <taxon>Alicyclobacillus</taxon>
    </lineage>
</organism>
<accession>A0ABY6ZF15</accession>
<evidence type="ECO:0000313" key="1">
    <source>
        <dbReference type="EMBL" id="WAH41427.1"/>
    </source>
</evidence>
<gene>
    <name evidence="1" type="ORF">NZD89_24805</name>
</gene>